<dbReference type="EC" id="4.2.1.20" evidence="8"/>
<dbReference type="InterPro" id="IPR011060">
    <property type="entry name" value="RibuloseP-bd_barrel"/>
</dbReference>
<evidence type="ECO:0000256" key="6">
    <source>
        <dbReference type="ARBA" id="ARBA00023239"/>
    </source>
</evidence>
<accession>A0ABQ1IEB0</accession>
<sequence length="302" mass="30657">MSALTDSLPVSPAASPAASSAALAGGSARIDRRFASLKAEGRAGLVTFVTAGDPDLETGARVMAELAMAGADVIELGVPFTDPMADGPAIQRAGLRALAAGVTMVKVLDMVRDFRRTDTDTPVVLMGYYNPIYAYGPERFAADAIAAGVDGLIVVDLPAEEEDELVRFTDPAGLALVRLVAPTTSAERLPLVVGRASGFLYYVSITGITGTAAADISKVAPSVARIRAASELPVAIGFGIRTPEQAAAFAAIGDAVVVGSAIVQEVEQAVLDGAPATAPDRVRALVSRLAGGVRGAATPAAS</sequence>
<evidence type="ECO:0000256" key="1">
    <source>
        <dbReference type="ARBA" id="ARBA00004733"/>
    </source>
</evidence>
<dbReference type="CDD" id="cd04724">
    <property type="entry name" value="Tryptophan_synthase_alpha"/>
    <property type="match status" value="1"/>
</dbReference>
<keyword evidence="4 8" id="KW-0822">Tryptophan biosynthesis</keyword>
<comment type="caution">
    <text evidence="10">The sequence shown here is derived from an EMBL/GenBank/DDBJ whole genome shotgun (WGS) entry which is preliminary data.</text>
</comment>
<dbReference type="SUPFAM" id="SSF51366">
    <property type="entry name" value="Ribulose-phoshate binding barrel"/>
    <property type="match status" value="1"/>
</dbReference>
<evidence type="ECO:0000256" key="4">
    <source>
        <dbReference type="ARBA" id="ARBA00022822"/>
    </source>
</evidence>
<evidence type="ECO:0000256" key="8">
    <source>
        <dbReference type="HAMAP-Rule" id="MF_00131"/>
    </source>
</evidence>
<gene>
    <name evidence="8 10" type="primary">trpA</name>
    <name evidence="10" type="ORF">GCM10011505_14770</name>
</gene>
<keyword evidence="11" id="KW-1185">Reference proteome</keyword>
<name>A0ABQ1IEB0_9PROT</name>
<dbReference type="InterPro" id="IPR002028">
    <property type="entry name" value="Trp_synthase_suA"/>
</dbReference>
<feature type="active site" description="Proton acceptor" evidence="8">
    <location>
        <position position="86"/>
    </location>
</feature>
<dbReference type="NCBIfam" id="TIGR00262">
    <property type="entry name" value="trpA"/>
    <property type="match status" value="1"/>
</dbReference>
<feature type="active site" description="Proton acceptor" evidence="8">
    <location>
        <position position="75"/>
    </location>
</feature>
<evidence type="ECO:0000256" key="9">
    <source>
        <dbReference type="RuleBase" id="RU003662"/>
    </source>
</evidence>
<evidence type="ECO:0000256" key="5">
    <source>
        <dbReference type="ARBA" id="ARBA00023141"/>
    </source>
</evidence>
<organism evidence="10 11">
    <name type="scientific">Tistrella bauzanensis</name>
    <dbReference type="NCBI Taxonomy" id="657419"/>
    <lineage>
        <taxon>Bacteria</taxon>
        <taxon>Pseudomonadati</taxon>
        <taxon>Pseudomonadota</taxon>
        <taxon>Alphaproteobacteria</taxon>
        <taxon>Geminicoccales</taxon>
        <taxon>Geminicoccaceae</taxon>
        <taxon>Tistrella</taxon>
    </lineage>
</organism>
<comment type="pathway">
    <text evidence="1 8">Amino-acid biosynthesis; L-tryptophan biosynthesis; L-tryptophan from chorismate: step 5/5.</text>
</comment>
<comment type="catalytic activity">
    <reaction evidence="7 8">
        <text>(1S,2R)-1-C-(indol-3-yl)glycerol 3-phosphate + L-serine = D-glyceraldehyde 3-phosphate + L-tryptophan + H2O</text>
        <dbReference type="Rhea" id="RHEA:10532"/>
        <dbReference type="ChEBI" id="CHEBI:15377"/>
        <dbReference type="ChEBI" id="CHEBI:33384"/>
        <dbReference type="ChEBI" id="CHEBI:57912"/>
        <dbReference type="ChEBI" id="CHEBI:58866"/>
        <dbReference type="ChEBI" id="CHEBI:59776"/>
        <dbReference type="EC" id="4.2.1.20"/>
    </reaction>
</comment>
<evidence type="ECO:0000256" key="7">
    <source>
        <dbReference type="ARBA" id="ARBA00049047"/>
    </source>
</evidence>
<dbReference type="HAMAP" id="MF_00131">
    <property type="entry name" value="Trp_synth_alpha"/>
    <property type="match status" value="1"/>
</dbReference>
<dbReference type="InterPro" id="IPR018204">
    <property type="entry name" value="Trp_synthase_alpha_AS"/>
</dbReference>
<dbReference type="EMBL" id="BMDZ01000012">
    <property type="protein sequence ID" value="GGB34372.1"/>
    <property type="molecule type" value="Genomic_DNA"/>
</dbReference>
<dbReference type="Gene3D" id="3.20.20.70">
    <property type="entry name" value="Aldolase class I"/>
    <property type="match status" value="1"/>
</dbReference>
<comment type="function">
    <text evidence="8">The alpha subunit is responsible for the aldol cleavage of indoleglycerol phosphate to indole and glyceraldehyde 3-phosphate.</text>
</comment>
<comment type="similarity">
    <text evidence="8 9">Belongs to the TrpA family.</text>
</comment>
<evidence type="ECO:0000313" key="11">
    <source>
        <dbReference type="Proteomes" id="UP000603352"/>
    </source>
</evidence>
<keyword evidence="3 8" id="KW-0028">Amino-acid biosynthesis</keyword>
<evidence type="ECO:0000256" key="2">
    <source>
        <dbReference type="ARBA" id="ARBA00011270"/>
    </source>
</evidence>
<dbReference type="Pfam" id="PF00290">
    <property type="entry name" value="Trp_syntA"/>
    <property type="match status" value="1"/>
</dbReference>
<protein>
    <recommendedName>
        <fullName evidence="8">Tryptophan synthase alpha chain</fullName>
        <ecNumber evidence="8">4.2.1.20</ecNumber>
    </recommendedName>
</protein>
<reference evidence="11" key="1">
    <citation type="journal article" date="2019" name="Int. J. Syst. Evol. Microbiol.">
        <title>The Global Catalogue of Microorganisms (GCM) 10K type strain sequencing project: providing services to taxonomists for standard genome sequencing and annotation.</title>
        <authorList>
            <consortium name="The Broad Institute Genomics Platform"/>
            <consortium name="The Broad Institute Genome Sequencing Center for Infectious Disease"/>
            <person name="Wu L."/>
            <person name="Ma J."/>
        </authorList>
    </citation>
    <scope>NUCLEOTIDE SEQUENCE [LARGE SCALE GENOMIC DNA]</scope>
    <source>
        <strain evidence="11">CGMCC 1.10188</strain>
    </source>
</reference>
<dbReference type="Proteomes" id="UP000603352">
    <property type="component" value="Unassembled WGS sequence"/>
</dbReference>
<evidence type="ECO:0000313" key="10">
    <source>
        <dbReference type="EMBL" id="GGB34372.1"/>
    </source>
</evidence>
<evidence type="ECO:0000256" key="3">
    <source>
        <dbReference type="ARBA" id="ARBA00022605"/>
    </source>
</evidence>
<comment type="subunit">
    <text evidence="2 8">Tetramer of two alpha and two beta chains.</text>
</comment>
<dbReference type="PANTHER" id="PTHR43406:SF1">
    <property type="entry name" value="TRYPTOPHAN SYNTHASE ALPHA CHAIN, CHLOROPLASTIC"/>
    <property type="match status" value="1"/>
</dbReference>
<dbReference type="InterPro" id="IPR013785">
    <property type="entry name" value="Aldolase_TIM"/>
</dbReference>
<proteinExistence type="inferred from homology"/>
<dbReference type="PANTHER" id="PTHR43406">
    <property type="entry name" value="TRYPTOPHAN SYNTHASE, ALPHA CHAIN"/>
    <property type="match status" value="1"/>
</dbReference>
<dbReference type="PROSITE" id="PS00167">
    <property type="entry name" value="TRP_SYNTHASE_ALPHA"/>
    <property type="match status" value="1"/>
</dbReference>
<keyword evidence="6 8" id="KW-0456">Lyase</keyword>
<keyword evidence="5 8" id="KW-0057">Aromatic amino acid biosynthesis</keyword>